<name>A0A317PR39_9HYPH</name>
<dbReference type="AlphaFoldDB" id="A0A317PR39"/>
<evidence type="ECO:0000313" key="3">
    <source>
        <dbReference type="Proteomes" id="UP000246352"/>
    </source>
</evidence>
<proteinExistence type="predicted"/>
<keyword evidence="3" id="KW-1185">Reference proteome</keyword>
<organism evidence="2 3">
    <name type="scientific">Hoeflea marina</name>
    <dbReference type="NCBI Taxonomy" id="274592"/>
    <lineage>
        <taxon>Bacteria</taxon>
        <taxon>Pseudomonadati</taxon>
        <taxon>Pseudomonadota</taxon>
        <taxon>Alphaproteobacteria</taxon>
        <taxon>Hyphomicrobiales</taxon>
        <taxon>Rhizobiaceae</taxon>
        <taxon>Hoeflea</taxon>
    </lineage>
</organism>
<gene>
    <name evidence="2" type="ORF">DFR52_101324</name>
</gene>
<reference evidence="2 3" key="1">
    <citation type="submission" date="2018-05" db="EMBL/GenBank/DDBJ databases">
        <title>Genomic Encyclopedia of Type Strains, Phase IV (KMG-IV): sequencing the most valuable type-strain genomes for metagenomic binning, comparative biology and taxonomic classification.</title>
        <authorList>
            <person name="Goeker M."/>
        </authorList>
    </citation>
    <scope>NUCLEOTIDE SEQUENCE [LARGE SCALE GENOMIC DNA]</scope>
    <source>
        <strain evidence="2 3">DSM 16791</strain>
    </source>
</reference>
<evidence type="ECO:0000313" key="2">
    <source>
        <dbReference type="EMBL" id="PWW03639.1"/>
    </source>
</evidence>
<evidence type="ECO:0000256" key="1">
    <source>
        <dbReference type="SAM" id="MobiDB-lite"/>
    </source>
</evidence>
<dbReference type="Proteomes" id="UP000246352">
    <property type="component" value="Unassembled WGS sequence"/>
</dbReference>
<comment type="caution">
    <text evidence="2">The sequence shown here is derived from an EMBL/GenBank/DDBJ whole genome shotgun (WGS) entry which is preliminary data.</text>
</comment>
<accession>A0A317PR39</accession>
<feature type="region of interest" description="Disordered" evidence="1">
    <location>
        <begin position="1"/>
        <end position="37"/>
    </location>
</feature>
<dbReference type="EMBL" id="QGTR01000001">
    <property type="protein sequence ID" value="PWW03639.1"/>
    <property type="molecule type" value="Genomic_DNA"/>
</dbReference>
<sequence>MVSKSASMGHSAKPMGRERRIPGNKGSHGMRQCLEVV</sequence>
<protein>
    <submittedName>
        <fullName evidence="2">Uncharacterized protein</fullName>
    </submittedName>
</protein>